<proteinExistence type="predicted"/>
<evidence type="ECO:0000313" key="1">
    <source>
        <dbReference type="EMBL" id="RNM01848.1"/>
    </source>
</evidence>
<dbReference type="RefSeq" id="WP_123238801.1">
    <property type="nucleotide sequence ID" value="NZ_JAAHBY010000001.1"/>
</dbReference>
<organism evidence="1 2">
    <name type="scientific">Micromonospora solifontis</name>
    <dbReference type="NCBI Taxonomy" id="2487138"/>
    <lineage>
        <taxon>Bacteria</taxon>
        <taxon>Bacillati</taxon>
        <taxon>Actinomycetota</taxon>
        <taxon>Actinomycetes</taxon>
        <taxon>Micromonosporales</taxon>
        <taxon>Micromonosporaceae</taxon>
        <taxon>Micromonospora</taxon>
    </lineage>
</organism>
<accession>A0ABX9WMF7</accession>
<sequence>MEHQPRFGPGFVEEHRRRFGTRPRSARQLTYDIAVEDEYAPWRAWLGEQLDLLAATEAAEFERELWLDESHWPCIFELATGAALRAVGFTVVYESKHGALTPDWTVLDADWKPAMFVEVHTDQPARQTFGQIRGGTTSTS</sequence>
<comment type="caution">
    <text evidence="1">The sequence shown here is derived from an EMBL/GenBank/DDBJ whole genome shotgun (WGS) entry which is preliminary data.</text>
</comment>
<protein>
    <submittedName>
        <fullName evidence="1">Uncharacterized protein</fullName>
    </submittedName>
</protein>
<gene>
    <name evidence="1" type="ORF">EFE23_00225</name>
</gene>
<dbReference type="Proteomes" id="UP000280698">
    <property type="component" value="Unassembled WGS sequence"/>
</dbReference>
<evidence type="ECO:0000313" key="2">
    <source>
        <dbReference type="Proteomes" id="UP000280698"/>
    </source>
</evidence>
<name>A0ABX9WMF7_9ACTN</name>
<dbReference type="EMBL" id="RJLN01000001">
    <property type="protein sequence ID" value="RNM01848.1"/>
    <property type="molecule type" value="Genomic_DNA"/>
</dbReference>
<reference evidence="1 2" key="1">
    <citation type="submission" date="2018-11" db="EMBL/GenBank/DDBJ databases">
        <title>Micromonospora sp. PPF5-17, a new actinomycetes isolated from a hot spring soil.</title>
        <authorList>
            <person name="Thawai C."/>
        </authorList>
    </citation>
    <scope>NUCLEOTIDE SEQUENCE [LARGE SCALE GENOMIC DNA]</scope>
    <source>
        <strain evidence="1 2">PPF5-17</strain>
    </source>
</reference>
<keyword evidence="2" id="KW-1185">Reference proteome</keyword>